<dbReference type="SUPFAM" id="SSF103491">
    <property type="entry name" value="Preprotein translocase SecY subunit"/>
    <property type="match status" value="1"/>
</dbReference>
<keyword evidence="2" id="KW-1185">Reference proteome</keyword>
<reference evidence="1 2" key="1">
    <citation type="journal article" date="2022" name="G3 (Bethesda)">
        <title>Whole-genome sequence and methylome profiling of the almond [Prunus dulcis (Mill.) D.A. Webb] cultivar 'Nonpareil'.</title>
        <authorList>
            <person name="D'Amico-Willman K.M."/>
            <person name="Ouma W.Z."/>
            <person name="Meulia T."/>
            <person name="Sideli G.M."/>
            <person name="Gradziel T.M."/>
            <person name="Fresnedo-Ramirez J."/>
        </authorList>
    </citation>
    <scope>NUCLEOTIDE SEQUENCE [LARGE SCALE GENOMIC DNA]</scope>
    <source>
        <strain evidence="1">Clone GOH B32 T37-40</strain>
    </source>
</reference>
<comment type="caution">
    <text evidence="1">The sequence shown here is derived from an EMBL/GenBank/DDBJ whole genome shotgun (WGS) entry which is preliminary data.</text>
</comment>
<name>A0AAD4V0A8_PRUDU</name>
<dbReference type="EMBL" id="JAJFAZ020000008">
    <property type="protein sequence ID" value="KAI5315963.1"/>
    <property type="molecule type" value="Genomic_DNA"/>
</dbReference>
<gene>
    <name evidence="1" type="ORF">L3X38_045139</name>
</gene>
<dbReference type="Gene3D" id="1.10.3370.10">
    <property type="entry name" value="SecY subunit domain"/>
    <property type="match status" value="1"/>
</dbReference>
<evidence type="ECO:0000313" key="1">
    <source>
        <dbReference type="EMBL" id="KAI5315963.1"/>
    </source>
</evidence>
<sequence length="106" mass="11783">MLLSHSSRVRLVTMWEVVVTEDCRKIKLHYYGFKLVSAARDDSPITEVEPYIPFTINRSGMQPVLTTTYLLSFPSILLQAATPATDAAPAAVVAEKGRDVAEEEKE</sequence>
<protein>
    <submittedName>
        <fullName evidence="1">Uncharacterized protein</fullName>
    </submittedName>
</protein>
<proteinExistence type="predicted"/>
<accession>A0AAD4V0A8</accession>
<evidence type="ECO:0000313" key="2">
    <source>
        <dbReference type="Proteomes" id="UP001054821"/>
    </source>
</evidence>
<dbReference type="Proteomes" id="UP001054821">
    <property type="component" value="Chromosome 8"/>
</dbReference>
<dbReference type="InterPro" id="IPR023201">
    <property type="entry name" value="SecY_dom_sf"/>
</dbReference>
<organism evidence="1 2">
    <name type="scientific">Prunus dulcis</name>
    <name type="common">Almond</name>
    <name type="synonym">Amygdalus dulcis</name>
    <dbReference type="NCBI Taxonomy" id="3755"/>
    <lineage>
        <taxon>Eukaryota</taxon>
        <taxon>Viridiplantae</taxon>
        <taxon>Streptophyta</taxon>
        <taxon>Embryophyta</taxon>
        <taxon>Tracheophyta</taxon>
        <taxon>Spermatophyta</taxon>
        <taxon>Magnoliopsida</taxon>
        <taxon>eudicotyledons</taxon>
        <taxon>Gunneridae</taxon>
        <taxon>Pentapetalae</taxon>
        <taxon>rosids</taxon>
        <taxon>fabids</taxon>
        <taxon>Rosales</taxon>
        <taxon>Rosaceae</taxon>
        <taxon>Amygdaloideae</taxon>
        <taxon>Amygdaleae</taxon>
        <taxon>Prunus</taxon>
    </lineage>
</organism>
<dbReference type="AlphaFoldDB" id="A0AAD4V0A8"/>